<dbReference type="EMBL" id="CAFBPD010000120">
    <property type="protein sequence ID" value="CAB5008810.1"/>
    <property type="molecule type" value="Genomic_DNA"/>
</dbReference>
<dbReference type="CDD" id="cd00198">
    <property type="entry name" value="vWFA"/>
    <property type="match status" value="1"/>
</dbReference>
<dbReference type="InterPro" id="IPR036465">
    <property type="entry name" value="vWFA_dom_sf"/>
</dbReference>
<protein>
    <submittedName>
        <fullName evidence="1">Unannotated protein</fullName>
    </submittedName>
</protein>
<evidence type="ECO:0000313" key="1">
    <source>
        <dbReference type="EMBL" id="CAB5008810.1"/>
    </source>
</evidence>
<sequence length="196" mass="21152">MTLVVDRSGSMEDVADEAQSGMNALLTSQFALPGRLTVTLVEFDSDIDTVMRMAKKRVEYVLEPRGMTRLLDAVGGELAATQADIKALGKSERPVQVMFVVVTDGEENSSTKHTLEGVRSEVKRLRKKSGWTFQFIGAGDSAWQGSEMGMNTTSAPATDDGIQRSYSTLNVRMGAARAPGAPRMSMPAFIKGDGEI</sequence>
<proteinExistence type="predicted"/>
<reference evidence="1" key="1">
    <citation type="submission" date="2020-05" db="EMBL/GenBank/DDBJ databases">
        <authorList>
            <person name="Chiriac C."/>
            <person name="Salcher M."/>
            <person name="Ghai R."/>
            <person name="Kavagutti S V."/>
        </authorList>
    </citation>
    <scope>NUCLEOTIDE SEQUENCE</scope>
</reference>
<dbReference type="AlphaFoldDB" id="A0A6J7PTE3"/>
<name>A0A6J7PTE3_9ZZZZ</name>
<dbReference type="Gene3D" id="3.40.50.410">
    <property type="entry name" value="von Willebrand factor, type A domain"/>
    <property type="match status" value="1"/>
</dbReference>
<dbReference type="SUPFAM" id="SSF53300">
    <property type="entry name" value="vWA-like"/>
    <property type="match status" value="1"/>
</dbReference>
<organism evidence="1">
    <name type="scientific">freshwater metagenome</name>
    <dbReference type="NCBI Taxonomy" id="449393"/>
    <lineage>
        <taxon>unclassified sequences</taxon>
        <taxon>metagenomes</taxon>
        <taxon>ecological metagenomes</taxon>
    </lineage>
</organism>
<accession>A0A6J7PTE3</accession>
<gene>
    <name evidence="1" type="ORF">UFOPK4061_00765</name>
</gene>